<organism evidence="1 2">
    <name type="scientific">Paramecium octaurelia</name>
    <dbReference type="NCBI Taxonomy" id="43137"/>
    <lineage>
        <taxon>Eukaryota</taxon>
        <taxon>Sar</taxon>
        <taxon>Alveolata</taxon>
        <taxon>Ciliophora</taxon>
        <taxon>Intramacronucleata</taxon>
        <taxon>Oligohymenophorea</taxon>
        <taxon>Peniculida</taxon>
        <taxon>Parameciidae</taxon>
        <taxon>Paramecium</taxon>
    </lineage>
</organism>
<evidence type="ECO:0000313" key="1">
    <source>
        <dbReference type="EMBL" id="CAD8147789.1"/>
    </source>
</evidence>
<sequence length="42" mass="5084">MQLITQKNHQIQTCLYQNLHSTEKLLAKDYLLSKYSMKQMIR</sequence>
<comment type="caution">
    <text evidence="1">The sequence shown here is derived from an EMBL/GenBank/DDBJ whole genome shotgun (WGS) entry which is preliminary data.</text>
</comment>
<name>A0A8S1T8L0_PAROT</name>
<dbReference type="EMBL" id="CAJJDP010000020">
    <property type="protein sequence ID" value="CAD8147789.1"/>
    <property type="molecule type" value="Genomic_DNA"/>
</dbReference>
<proteinExistence type="predicted"/>
<keyword evidence="2" id="KW-1185">Reference proteome</keyword>
<evidence type="ECO:0000313" key="2">
    <source>
        <dbReference type="Proteomes" id="UP000683925"/>
    </source>
</evidence>
<gene>
    <name evidence="1" type="ORF">POCTA_138.1.T0200201</name>
</gene>
<protein>
    <submittedName>
        <fullName evidence="1">Uncharacterized protein</fullName>
    </submittedName>
</protein>
<reference evidence="1" key="1">
    <citation type="submission" date="2021-01" db="EMBL/GenBank/DDBJ databases">
        <authorList>
            <consortium name="Genoscope - CEA"/>
            <person name="William W."/>
        </authorList>
    </citation>
    <scope>NUCLEOTIDE SEQUENCE</scope>
</reference>
<dbReference type="AlphaFoldDB" id="A0A8S1T8L0"/>
<accession>A0A8S1T8L0</accession>
<dbReference type="Proteomes" id="UP000683925">
    <property type="component" value="Unassembled WGS sequence"/>
</dbReference>